<dbReference type="Pfam" id="PF01047">
    <property type="entry name" value="MarR"/>
    <property type="match status" value="1"/>
</dbReference>
<keyword evidence="1" id="KW-0805">Transcription regulation</keyword>
<dbReference type="InterPro" id="IPR000835">
    <property type="entry name" value="HTH_MarR-typ"/>
</dbReference>
<evidence type="ECO:0000259" key="5">
    <source>
        <dbReference type="PROSITE" id="PS50995"/>
    </source>
</evidence>
<feature type="domain" description="HTH marR-type" evidence="5">
    <location>
        <begin position="30"/>
        <end position="185"/>
    </location>
</feature>
<evidence type="ECO:0000256" key="4">
    <source>
        <dbReference type="SAM" id="MobiDB-lite"/>
    </source>
</evidence>
<dbReference type="PANTHER" id="PTHR33164">
    <property type="entry name" value="TRANSCRIPTIONAL REGULATOR, MARR FAMILY"/>
    <property type="match status" value="1"/>
</dbReference>
<dbReference type="PANTHER" id="PTHR33164:SF103">
    <property type="entry name" value="REGULATORY PROTEIN MARR"/>
    <property type="match status" value="1"/>
</dbReference>
<dbReference type="Gene3D" id="1.10.10.10">
    <property type="entry name" value="Winged helix-like DNA-binding domain superfamily/Winged helix DNA-binding domain"/>
    <property type="match status" value="1"/>
</dbReference>
<sequence length="187" mass="19899">MREVDGASAREPGSGAVESVGGAGGAAVDGGDLGELMHAAFRQLRRRWSEQLAPLDLTPHQSRALFAVEQGGCSHPAPCGHSHHGGPGERGDDGAGVRLKDLAARLRIAPRSATEVVDQLADKGLVERTPDPSDRRATRIVLSEAGVELRRQVTQVRRREAGDFFAVLDSEDQTELARLLGLLSGRD</sequence>
<name>A0A1I7MS56_9MICC</name>
<organism evidence="6 7">
    <name type="scientific">Micrococcus terreus</name>
    <dbReference type="NCBI Taxonomy" id="574650"/>
    <lineage>
        <taxon>Bacteria</taxon>
        <taxon>Bacillati</taxon>
        <taxon>Actinomycetota</taxon>
        <taxon>Actinomycetes</taxon>
        <taxon>Micrococcales</taxon>
        <taxon>Micrococcaceae</taxon>
        <taxon>Micrococcus</taxon>
    </lineage>
</organism>
<dbReference type="InterPro" id="IPR023187">
    <property type="entry name" value="Tscrpt_reg_MarR-type_CS"/>
</dbReference>
<evidence type="ECO:0000256" key="2">
    <source>
        <dbReference type="ARBA" id="ARBA00023125"/>
    </source>
</evidence>
<reference evidence="6 7" key="1">
    <citation type="submission" date="2016-10" db="EMBL/GenBank/DDBJ databases">
        <authorList>
            <person name="de Groot N.N."/>
        </authorList>
    </citation>
    <scope>NUCLEOTIDE SEQUENCE [LARGE SCALE GENOMIC DNA]</scope>
    <source>
        <strain evidence="6 7">CGMCC 1.7054</strain>
    </source>
</reference>
<dbReference type="InterPro" id="IPR036388">
    <property type="entry name" value="WH-like_DNA-bd_sf"/>
</dbReference>
<dbReference type="OrthoDB" id="9815567at2"/>
<dbReference type="RefSeq" id="WP_091699299.1">
    <property type="nucleotide sequence ID" value="NZ_FPCG01000013.1"/>
</dbReference>
<dbReference type="STRING" id="574650.SAMN04487966_11328"/>
<dbReference type="InterPro" id="IPR036390">
    <property type="entry name" value="WH_DNA-bd_sf"/>
</dbReference>
<dbReference type="Proteomes" id="UP000198881">
    <property type="component" value="Unassembled WGS sequence"/>
</dbReference>
<evidence type="ECO:0000313" key="7">
    <source>
        <dbReference type="Proteomes" id="UP000198881"/>
    </source>
</evidence>
<dbReference type="AlphaFoldDB" id="A0A1I7MS56"/>
<feature type="region of interest" description="Disordered" evidence="4">
    <location>
        <begin position="1"/>
        <end position="28"/>
    </location>
</feature>
<accession>A0A1I7MS56</accession>
<evidence type="ECO:0000313" key="6">
    <source>
        <dbReference type="EMBL" id="SFV24756.1"/>
    </source>
</evidence>
<evidence type="ECO:0000256" key="3">
    <source>
        <dbReference type="ARBA" id="ARBA00023163"/>
    </source>
</evidence>
<dbReference type="SUPFAM" id="SSF46785">
    <property type="entry name" value="Winged helix' DNA-binding domain"/>
    <property type="match status" value="1"/>
</dbReference>
<dbReference type="PROSITE" id="PS50995">
    <property type="entry name" value="HTH_MARR_2"/>
    <property type="match status" value="1"/>
</dbReference>
<gene>
    <name evidence="6" type="ORF">SAMN04487966_11328</name>
</gene>
<keyword evidence="2 6" id="KW-0238">DNA-binding</keyword>
<dbReference type="GO" id="GO:0006950">
    <property type="term" value="P:response to stress"/>
    <property type="evidence" value="ECO:0007669"/>
    <property type="project" value="TreeGrafter"/>
</dbReference>
<dbReference type="EMBL" id="FPCG01000013">
    <property type="protein sequence ID" value="SFV24756.1"/>
    <property type="molecule type" value="Genomic_DNA"/>
</dbReference>
<dbReference type="SMART" id="SM00347">
    <property type="entry name" value="HTH_MARR"/>
    <property type="match status" value="1"/>
</dbReference>
<dbReference type="GO" id="GO:0003700">
    <property type="term" value="F:DNA-binding transcription factor activity"/>
    <property type="evidence" value="ECO:0007669"/>
    <property type="project" value="InterPro"/>
</dbReference>
<dbReference type="InterPro" id="IPR039422">
    <property type="entry name" value="MarR/SlyA-like"/>
</dbReference>
<keyword evidence="3" id="KW-0804">Transcription</keyword>
<proteinExistence type="predicted"/>
<dbReference type="GO" id="GO:0003677">
    <property type="term" value="F:DNA binding"/>
    <property type="evidence" value="ECO:0007669"/>
    <property type="project" value="UniProtKB-KW"/>
</dbReference>
<dbReference type="PROSITE" id="PS01117">
    <property type="entry name" value="HTH_MARR_1"/>
    <property type="match status" value="1"/>
</dbReference>
<dbReference type="PRINTS" id="PR00598">
    <property type="entry name" value="HTHMARR"/>
</dbReference>
<evidence type="ECO:0000256" key="1">
    <source>
        <dbReference type="ARBA" id="ARBA00023015"/>
    </source>
</evidence>
<protein>
    <submittedName>
        <fullName evidence="6">DNA-binding transcriptional regulator, MarR family</fullName>
    </submittedName>
</protein>
<keyword evidence="7" id="KW-1185">Reference proteome</keyword>